<evidence type="ECO:0000256" key="6">
    <source>
        <dbReference type="ARBA" id="ARBA00023098"/>
    </source>
</evidence>
<evidence type="ECO:0000313" key="12">
    <source>
        <dbReference type="EMBL" id="MBC8530380.1"/>
    </source>
</evidence>
<evidence type="ECO:0000256" key="8">
    <source>
        <dbReference type="ARBA" id="ARBA00023315"/>
    </source>
</evidence>
<dbReference type="InterPro" id="IPR013751">
    <property type="entry name" value="ACP_syn_III_N"/>
</dbReference>
<evidence type="ECO:0000256" key="4">
    <source>
        <dbReference type="ARBA" id="ARBA00022679"/>
    </source>
</evidence>
<feature type="region of interest" description="ACP-binding" evidence="9">
    <location>
        <begin position="256"/>
        <end position="260"/>
    </location>
</feature>
<dbReference type="HAMAP" id="MF_01815">
    <property type="entry name" value="FabH"/>
    <property type="match status" value="1"/>
</dbReference>
<name>A0A926D103_9FIRM</name>
<dbReference type="EMBL" id="JACRSR010000001">
    <property type="protein sequence ID" value="MBC8530380.1"/>
    <property type="molecule type" value="Genomic_DNA"/>
</dbReference>
<dbReference type="GO" id="GO:0005737">
    <property type="term" value="C:cytoplasm"/>
    <property type="evidence" value="ECO:0007669"/>
    <property type="project" value="UniProtKB-SubCell"/>
</dbReference>
<dbReference type="AlphaFoldDB" id="A0A926D103"/>
<dbReference type="GO" id="GO:0004315">
    <property type="term" value="F:3-oxoacyl-[acyl-carrier-protein] synthase activity"/>
    <property type="evidence" value="ECO:0007669"/>
    <property type="project" value="InterPro"/>
</dbReference>
<feature type="active site" evidence="9">
    <location>
        <position position="255"/>
    </location>
</feature>
<comment type="similarity">
    <text evidence="1 9">Belongs to the thiolase-like superfamily. FabH family.</text>
</comment>
<keyword evidence="9" id="KW-0511">Multifunctional enzyme</keyword>
<evidence type="ECO:0000256" key="2">
    <source>
        <dbReference type="ARBA" id="ARBA00022490"/>
    </source>
</evidence>
<dbReference type="EC" id="2.3.1.180" evidence="9"/>
<keyword evidence="2 9" id="KW-0963">Cytoplasm</keyword>
<proteinExistence type="inferred from homology"/>
<comment type="catalytic activity">
    <reaction evidence="9">
        <text>malonyl-[ACP] + acetyl-CoA + H(+) = 3-oxobutanoyl-[ACP] + CO2 + CoA</text>
        <dbReference type="Rhea" id="RHEA:12080"/>
        <dbReference type="Rhea" id="RHEA-COMP:9623"/>
        <dbReference type="Rhea" id="RHEA-COMP:9625"/>
        <dbReference type="ChEBI" id="CHEBI:15378"/>
        <dbReference type="ChEBI" id="CHEBI:16526"/>
        <dbReference type="ChEBI" id="CHEBI:57287"/>
        <dbReference type="ChEBI" id="CHEBI:57288"/>
        <dbReference type="ChEBI" id="CHEBI:78449"/>
        <dbReference type="ChEBI" id="CHEBI:78450"/>
        <dbReference type="EC" id="2.3.1.180"/>
    </reaction>
</comment>
<comment type="caution">
    <text evidence="12">The sequence shown here is derived from an EMBL/GenBank/DDBJ whole genome shotgun (WGS) entry which is preliminary data.</text>
</comment>
<dbReference type="NCBIfam" id="TIGR00747">
    <property type="entry name" value="fabH"/>
    <property type="match status" value="1"/>
</dbReference>
<dbReference type="PANTHER" id="PTHR43091">
    <property type="entry name" value="3-OXOACYL-[ACYL-CARRIER-PROTEIN] SYNTHASE"/>
    <property type="match status" value="1"/>
</dbReference>
<keyword evidence="13" id="KW-1185">Reference proteome</keyword>
<feature type="domain" description="Beta-ketoacyl-[acyl-carrier-protein] synthase III C-terminal" evidence="10">
    <location>
        <begin position="241"/>
        <end position="328"/>
    </location>
</feature>
<dbReference type="Proteomes" id="UP000623172">
    <property type="component" value="Unassembled WGS sequence"/>
</dbReference>
<dbReference type="GO" id="GO:0006633">
    <property type="term" value="P:fatty acid biosynthetic process"/>
    <property type="evidence" value="ECO:0007669"/>
    <property type="project" value="UniProtKB-UniRule"/>
</dbReference>
<dbReference type="Pfam" id="PF08545">
    <property type="entry name" value="ACP_syn_III"/>
    <property type="match status" value="1"/>
</dbReference>
<feature type="active site" evidence="9">
    <location>
        <position position="124"/>
    </location>
</feature>
<keyword evidence="4 9" id="KW-0808">Transferase</keyword>
<evidence type="ECO:0000256" key="9">
    <source>
        <dbReference type="HAMAP-Rule" id="MF_01815"/>
    </source>
</evidence>
<keyword evidence="5 9" id="KW-0276">Fatty acid metabolism</keyword>
<accession>A0A926D103</accession>
<keyword evidence="7 9" id="KW-0275">Fatty acid biosynthesis</keyword>
<comment type="pathway">
    <text evidence="9">Lipid metabolism; fatty acid biosynthesis.</text>
</comment>
<dbReference type="GO" id="GO:0033818">
    <property type="term" value="F:beta-ketoacyl-acyl-carrier-protein synthase III activity"/>
    <property type="evidence" value="ECO:0007669"/>
    <property type="project" value="UniProtKB-UniRule"/>
</dbReference>
<dbReference type="Pfam" id="PF08541">
    <property type="entry name" value="ACP_syn_III_C"/>
    <property type="match status" value="1"/>
</dbReference>
<organism evidence="12 13">
    <name type="scientific">Gehongia tenuis</name>
    <dbReference type="NCBI Taxonomy" id="2763655"/>
    <lineage>
        <taxon>Bacteria</taxon>
        <taxon>Bacillati</taxon>
        <taxon>Bacillota</taxon>
        <taxon>Clostridia</taxon>
        <taxon>Christensenellales</taxon>
        <taxon>Christensenellaceae</taxon>
        <taxon>Gehongia</taxon>
    </lineage>
</organism>
<feature type="domain" description="Beta-ketoacyl-[acyl-carrier-protein] synthase III N-terminal" evidence="11">
    <location>
        <begin position="118"/>
        <end position="179"/>
    </location>
</feature>
<feature type="active site" evidence="9">
    <location>
        <position position="285"/>
    </location>
</feature>
<evidence type="ECO:0000313" key="13">
    <source>
        <dbReference type="Proteomes" id="UP000623172"/>
    </source>
</evidence>
<evidence type="ECO:0000256" key="7">
    <source>
        <dbReference type="ARBA" id="ARBA00023160"/>
    </source>
</evidence>
<comment type="function">
    <text evidence="9">Catalyzes the condensation reaction of fatty acid synthesis by the addition to an acyl acceptor of two carbons from malonyl-ACP. Catalyzes the first condensation reaction which initiates fatty acid synthesis and may therefore play a role in governing the total rate of fatty acid production. Possesses both acetoacetyl-ACP synthase and acetyl transacylase activities. Its substrate specificity determines the biosynthesis of branched-chain and/or straight-chain of fatty acids.</text>
</comment>
<evidence type="ECO:0000259" key="11">
    <source>
        <dbReference type="Pfam" id="PF08545"/>
    </source>
</evidence>
<evidence type="ECO:0000256" key="1">
    <source>
        <dbReference type="ARBA" id="ARBA00008642"/>
    </source>
</evidence>
<dbReference type="InterPro" id="IPR004655">
    <property type="entry name" value="FabH"/>
</dbReference>
<dbReference type="InterPro" id="IPR016039">
    <property type="entry name" value="Thiolase-like"/>
</dbReference>
<sequence>MQESWHSTFNGGEVMKLKIVGTGSYLPDELLTNEDLEGMVETSDEWITTRTGIKERHIAHEERTSHMAIEAARRALADAKLDPKELGAVFCTTVTPDEICPFLAAYVAGAIGAECMAMDINAACSGFVYGLWTAAAHMSLCPKPVLVIGAEHLTRLVDFTDRSTCVLFGDGAGAVVAVPEEGMLGCKLICEEDKDGSLVIPGVNHQMDGQLLSSYLQMNGQAVYRFATTVMPKMVQAVAKEGGVDLDDVRWIVPHQANIRIIETSARRLKLPMDRFFVNIQHVGNTSSASVPIALDALNKKGLIESGDLVILAAFGGGFTAASALLRW</sequence>
<dbReference type="InterPro" id="IPR013747">
    <property type="entry name" value="ACP_syn_III_C"/>
</dbReference>
<keyword evidence="8 9" id="KW-0012">Acyltransferase</keyword>
<dbReference type="SUPFAM" id="SSF53901">
    <property type="entry name" value="Thiolase-like"/>
    <property type="match status" value="1"/>
</dbReference>
<comment type="domain">
    <text evidence="9">The last Arg residue of the ACP-binding site is essential for the weak association between ACP/AcpP and FabH.</text>
</comment>
<dbReference type="Gene3D" id="3.40.47.10">
    <property type="match status" value="1"/>
</dbReference>
<dbReference type="CDD" id="cd00830">
    <property type="entry name" value="KAS_III"/>
    <property type="match status" value="1"/>
</dbReference>
<keyword evidence="3 9" id="KW-0444">Lipid biosynthesis</keyword>
<evidence type="ECO:0000259" key="10">
    <source>
        <dbReference type="Pfam" id="PF08541"/>
    </source>
</evidence>
<comment type="subunit">
    <text evidence="9">Homodimer.</text>
</comment>
<keyword evidence="6 9" id="KW-0443">Lipid metabolism</keyword>
<reference evidence="12" key="1">
    <citation type="submission" date="2020-08" db="EMBL/GenBank/DDBJ databases">
        <title>Genome public.</title>
        <authorList>
            <person name="Liu C."/>
            <person name="Sun Q."/>
        </authorList>
    </citation>
    <scope>NUCLEOTIDE SEQUENCE</scope>
    <source>
        <strain evidence="12">NSJ-53</strain>
    </source>
</reference>
<dbReference type="PANTHER" id="PTHR43091:SF2">
    <property type="entry name" value="BETA-KETOACYL-[ACYL-CARRIER-PROTEIN] SYNTHASE III 2"/>
    <property type="match status" value="1"/>
</dbReference>
<evidence type="ECO:0000256" key="3">
    <source>
        <dbReference type="ARBA" id="ARBA00022516"/>
    </source>
</evidence>
<comment type="subcellular location">
    <subcellularLocation>
        <location evidence="9">Cytoplasm</location>
    </subcellularLocation>
</comment>
<evidence type="ECO:0000256" key="5">
    <source>
        <dbReference type="ARBA" id="ARBA00022832"/>
    </source>
</evidence>
<gene>
    <name evidence="9" type="primary">fabH</name>
    <name evidence="12" type="ORF">H8696_00785</name>
</gene>
<dbReference type="NCBIfam" id="NF006829">
    <property type="entry name" value="PRK09352.1"/>
    <property type="match status" value="1"/>
</dbReference>
<protein>
    <recommendedName>
        <fullName evidence="9">Beta-ketoacyl-[acyl-carrier-protein] synthase III</fullName>
        <shortName evidence="9">Beta-ketoacyl-ACP synthase III</shortName>
        <shortName evidence="9">KAS III</shortName>
        <ecNumber evidence="9">2.3.1.180</ecNumber>
    </recommendedName>
    <alternativeName>
        <fullName evidence="9">3-oxoacyl-[acyl-carrier-protein] synthase 3</fullName>
    </alternativeName>
    <alternativeName>
        <fullName evidence="9">3-oxoacyl-[acyl-carrier-protein] synthase III</fullName>
    </alternativeName>
</protein>